<sequence>MVNRRQRERQALGDLRDLAKAGMSSRELFAELDDLLPSVMGFEAVCWHHTDPVTGLPTSMVSTTLDPRGMGPAMDLEFGGGDIATIRQMNAQGSLVAALSQVTEGHPERSIRMREHLSVYGFGDELRLRFDLGEGTWGFAALMREKGRGPYSTEELRFAGQANRLITGALRRSYRPETRPATAAPVPAVIVLGPNDELVAADQPGHALLLELADSVFDVLAVPAVFLVISRLARHAEADPSGIPATMRVQTRAGQWIILRGSVLHGVGLSQVVVTASTPTPTEIMPVVLSSHGLTRRERLVAAEVLRGGSTREIAKALSLAQATVQDHLKSIFVKVGVHSRGELVALLTLDGPRLDQPASSDRG</sequence>
<dbReference type="Gene3D" id="1.10.10.10">
    <property type="entry name" value="Winged helix-like DNA-binding domain superfamily/Winged helix DNA-binding domain"/>
    <property type="match status" value="1"/>
</dbReference>
<evidence type="ECO:0000259" key="4">
    <source>
        <dbReference type="PROSITE" id="PS50043"/>
    </source>
</evidence>
<dbReference type="Pfam" id="PF00196">
    <property type="entry name" value="GerE"/>
    <property type="match status" value="1"/>
</dbReference>
<keyword evidence="6" id="KW-1185">Reference proteome</keyword>
<evidence type="ECO:0000313" key="5">
    <source>
        <dbReference type="EMBL" id="ASO21037.1"/>
    </source>
</evidence>
<evidence type="ECO:0000256" key="2">
    <source>
        <dbReference type="ARBA" id="ARBA00023125"/>
    </source>
</evidence>
<dbReference type="AlphaFoldDB" id="A0A221W6L2"/>
<evidence type="ECO:0000256" key="1">
    <source>
        <dbReference type="ARBA" id="ARBA00023015"/>
    </source>
</evidence>
<dbReference type="InterPro" id="IPR036388">
    <property type="entry name" value="WH-like_DNA-bd_sf"/>
</dbReference>
<dbReference type="PRINTS" id="PR00038">
    <property type="entry name" value="HTHLUXR"/>
</dbReference>
<protein>
    <submittedName>
        <fullName evidence="5">DNA-binding transcriptional regulator CsgD</fullName>
    </submittedName>
</protein>
<proteinExistence type="predicted"/>
<dbReference type="CDD" id="cd06170">
    <property type="entry name" value="LuxR_C_like"/>
    <property type="match status" value="1"/>
</dbReference>
<keyword evidence="1" id="KW-0805">Transcription regulation</keyword>
<evidence type="ECO:0000313" key="6">
    <source>
        <dbReference type="Proteomes" id="UP000204221"/>
    </source>
</evidence>
<dbReference type="EMBL" id="CP022521">
    <property type="protein sequence ID" value="ASO21037.1"/>
    <property type="molecule type" value="Genomic_DNA"/>
</dbReference>
<dbReference type="GO" id="GO:0006355">
    <property type="term" value="P:regulation of DNA-templated transcription"/>
    <property type="evidence" value="ECO:0007669"/>
    <property type="project" value="InterPro"/>
</dbReference>
<dbReference type="PANTHER" id="PTHR44688">
    <property type="entry name" value="DNA-BINDING TRANSCRIPTIONAL ACTIVATOR DEVR_DOSR"/>
    <property type="match status" value="1"/>
</dbReference>
<dbReference type="InterPro" id="IPR000792">
    <property type="entry name" value="Tscrpt_reg_LuxR_C"/>
</dbReference>
<dbReference type="SMART" id="SM00421">
    <property type="entry name" value="HTH_LUXR"/>
    <property type="match status" value="1"/>
</dbReference>
<dbReference type="PANTHER" id="PTHR44688:SF16">
    <property type="entry name" value="DNA-BINDING TRANSCRIPTIONAL ACTIVATOR DEVR_DOSR"/>
    <property type="match status" value="1"/>
</dbReference>
<keyword evidence="3" id="KW-0804">Transcription</keyword>
<accession>A0A221W6L2</accession>
<dbReference type="GO" id="GO:0003677">
    <property type="term" value="F:DNA binding"/>
    <property type="evidence" value="ECO:0007669"/>
    <property type="project" value="UniProtKB-KW"/>
</dbReference>
<reference evidence="5 6" key="1">
    <citation type="submission" date="2017-07" db="EMBL/GenBank/DDBJ databases">
        <title>Complete genome sequence of Actinoalloteichus hoggarensis DSM 45943, type strain of Actinoalloteichus hoggarensis.</title>
        <authorList>
            <person name="Ruckert C."/>
            <person name="Nouioui I."/>
            <person name="Willmese J."/>
            <person name="van Wezel G."/>
            <person name="Klenk H.-P."/>
            <person name="Kalinowski J."/>
            <person name="Zotchev S.B."/>
        </authorList>
    </citation>
    <scope>NUCLEOTIDE SEQUENCE [LARGE SCALE GENOMIC DNA]</scope>
    <source>
        <strain evidence="5 6">DSM 45943</strain>
    </source>
</reference>
<evidence type="ECO:0000256" key="3">
    <source>
        <dbReference type="ARBA" id="ARBA00023163"/>
    </source>
</evidence>
<keyword evidence="2 5" id="KW-0238">DNA-binding</keyword>
<name>A0A221W6L2_9PSEU</name>
<dbReference type="PROSITE" id="PS50043">
    <property type="entry name" value="HTH_LUXR_2"/>
    <property type="match status" value="1"/>
</dbReference>
<organism evidence="5 6">
    <name type="scientific">Actinoalloteichus hoggarensis</name>
    <dbReference type="NCBI Taxonomy" id="1470176"/>
    <lineage>
        <taxon>Bacteria</taxon>
        <taxon>Bacillati</taxon>
        <taxon>Actinomycetota</taxon>
        <taxon>Actinomycetes</taxon>
        <taxon>Pseudonocardiales</taxon>
        <taxon>Pseudonocardiaceae</taxon>
        <taxon>Actinoalloteichus</taxon>
    </lineage>
</organism>
<feature type="domain" description="HTH luxR-type" evidence="4">
    <location>
        <begin position="287"/>
        <end position="352"/>
    </location>
</feature>
<dbReference type="PROSITE" id="PS00622">
    <property type="entry name" value="HTH_LUXR_1"/>
    <property type="match status" value="1"/>
</dbReference>
<dbReference type="KEGG" id="ahg:AHOG_17055"/>
<dbReference type="SUPFAM" id="SSF46894">
    <property type="entry name" value="C-terminal effector domain of the bipartite response regulators"/>
    <property type="match status" value="1"/>
</dbReference>
<dbReference type="Proteomes" id="UP000204221">
    <property type="component" value="Chromosome"/>
</dbReference>
<dbReference type="InterPro" id="IPR016032">
    <property type="entry name" value="Sig_transdc_resp-reg_C-effctor"/>
</dbReference>
<gene>
    <name evidence="5" type="ORF">AHOG_17055</name>
</gene>